<sequence>MQAGRKLRTRDHDAGDGDLLRQVLTRNLLAVTFDIIESEGHLADEPEQCKSRSPSRPLVLATGSPVQKDEYRSEQSTSCSPLCALAEARRSSAESLGGPVTCPHSSAGTQLRATDGSSSLREIPKVCPPRAYLSIPDENRSKSRSDDACKPYTDDKPVTCGIDPDSDIHNGSCCFTSADIIGFGLTGCCHLHSHCRADSTGGCLGRRDPHFLSDSERDEPAACLESDGRLFNTSDRQTPQIKSSDLTSFSFPSPQHLSSFKAQWWSTDSNTAGAVCSGWSTDSNTPGALCSGWSTDSNTADALCSGWSTDSNTPGALCLGWSTDSNTPGALCLGGNTDSNTPGALCLGRNTDSNTPGALCLGRNTDSNTPGALCLGRNTDSNTPGALCLGRNTDSNTPGALCLGRNTDSNTARSLCSAFPKVLSPDTDEVETLPFFGVENIEGIARDISGPSTRRAIRGQMTPLQGLYPHFCGPVPAKTAPHYADDLALTDRAADLRALPATCGTCYRRYSDIRSMAADNWRPITPKLVQRNDLTFGPIIGKGGFGLVHKGELHGLPVAIKVVQKRRGSGVHREILQAERLAFSLRLRHSNIVHILGVNVCDDLRGEALIIMELVSSRTLQAILDEDNTLISPDKRLRFGTEVCAALGYLHGHQLVHLDVKPQNVLLGTQDRCKLADFGSLTRTKPGMAREDTDFTQLLGTLPYRAPELMKGQFPSCKADIYSLGITLWQLVSRKMPHCGANPHWLIYQVIKNDARPDSHKTGSDVTEIRYRELYQACWDARPGIRPEAEDVQRTLTALREGLWDCG</sequence>
<dbReference type="EC" id="2.7.11.1" evidence="1"/>
<feature type="region of interest" description="Disordered" evidence="10">
    <location>
        <begin position="42"/>
        <end position="72"/>
    </location>
</feature>
<dbReference type="InterPro" id="IPR011049">
    <property type="entry name" value="Serralysin-like_metalloprot_C"/>
</dbReference>
<evidence type="ECO:0000256" key="8">
    <source>
        <dbReference type="ARBA" id="ARBA00048679"/>
    </source>
</evidence>
<feature type="region of interest" description="Disordered" evidence="10">
    <location>
        <begin position="95"/>
        <end position="122"/>
    </location>
</feature>
<feature type="compositionally biased region" description="Polar residues" evidence="10">
    <location>
        <begin position="103"/>
        <end position="120"/>
    </location>
</feature>
<dbReference type="Gene3D" id="1.10.510.10">
    <property type="entry name" value="Transferase(Phosphotransferase) domain 1"/>
    <property type="match status" value="1"/>
</dbReference>
<dbReference type="SUPFAM" id="SSF101967">
    <property type="entry name" value="Adhesin YadA, collagen-binding domain"/>
    <property type="match status" value="1"/>
</dbReference>
<evidence type="ECO:0000256" key="9">
    <source>
        <dbReference type="PROSITE-ProRule" id="PRU10141"/>
    </source>
</evidence>
<keyword evidence="2" id="KW-0723">Serine/threonine-protein kinase</keyword>
<dbReference type="AlphaFoldDB" id="A0AAE0XZE4"/>
<dbReference type="EMBL" id="JAWDGP010007257">
    <property type="protein sequence ID" value="KAK3727115.1"/>
    <property type="molecule type" value="Genomic_DNA"/>
</dbReference>
<dbReference type="InterPro" id="IPR051681">
    <property type="entry name" value="Ser/Thr_Kinases-Pseudokinases"/>
</dbReference>
<reference evidence="12" key="1">
    <citation type="journal article" date="2023" name="G3 (Bethesda)">
        <title>A reference genome for the long-term kleptoplast-retaining sea slug Elysia crispata morphotype clarki.</title>
        <authorList>
            <person name="Eastman K.E."/>
            <person name="Pendleton A.L."/>
            <person name="Shaikh M.A."/>
            <person name="Suttiyut T."/>
            <person name="Ogas R."/>
            <person name="Tomko P."/>
            <person name="Gavelis G."/>
            <person name="Widhalm J.R."/>
            <person name="Wisecaver J.H."/>
        </authorList>
    </citation>
    <scope>NUCLEOTIDE SEQUENCE</scope>
    <source>
        <strain evidence="12">ECLA1</strain>
    </source>
</reference>
<feature type="binding site" evidence="9">
    <location>
        <position position="561"/>
    </location>
    <ligand>
        <name>ATP</name>
        <dbReference type="ChEBI" id="CHEBI:30616"/>
    </ligand>
</feature>
<evidence type="ECO:0000256" key="3">
    <source>
        <dbReference type="ARBA" id="ARBA00022679"/>
    </source>
</evidence>
<evidence type="ECO:0000256" key="7">
    <source>
        <dbReference type="ARBA" id="ARBA00047899"/>
    </source>
</evidence>
<dbReference type="InterPro" id="IPR000719">
    <property type="entry name" value="Prot_kinase_dom"/>
</dbReference>
<keyword evidence="3" id="KW-0808">Transferase</keyword>
<dbReference type="PANTHER" id="PTHR44329:SF285">
    <property type="entry name" value="V-MOS MOLONEY MURINE SARCOMA VIRAL ONCO HOMOLOG"/>
    <property type="match status" value="1"/>
</dbReference>
<dbReference type="InterPro" id="IPR008271">
    <property type="entry name" value="Ser/Thr_kinase_AS"/>
</dbReference>
<keyword evidence="4 9" id="KW-0547">Nucleotide-binding</keyword>
<evidence type="ECO:0000256" key="6">
    <source>
        <dbReference type="ARBA" id="ARBA00022840"/>
    </source>
</evidence>
<dbReference type="Pfam" id="PF00069">
    <property type="entry name" value="Pkinase"/>
    <property type="match status" value="1"/>
</dbReference>
<evidence type="ECO:0000256" key="1">
    <source>
        <dbReference type="ARBA" id="ARBA00012513"/>
    </source>
</evidence>
<dbReference type="SUPFAM" id="SSF56112">
    <property type="entry name" value="Protein kinase-like (PK-like)"/>
    <property type="match status" value="1"/>
</dbReference>
<dbReference type="PROSITE" id="PS00108">
    <property type="entry name" value="PROTEIN_KINASE_ST"/>
    <property type="match status" value="1"/>
</dbReference>
<dbReference type="PROSITE" id="PS50011">
    <property type="entry name" value="PROTEIN_KINASE_DOM"/>
    <property type="match status" value="1"/>
</dbReference>
<evidence type="ECO:0000256" key="10">
    <source>
        <dbReference type="SAM" id="MobiDB-lite"/>
    </source>
</evidence>
<evidence type="ECO:0000256" key="2">
    <source>
        <dbReference type="ARBA" id="ARBA00022527"/>
    </source>
</evidence>
<evidence type="ECO:0000313" key="13">
    <source>
        <dbReference type="Proteomes" id="UP001283361"/>
    </source>
</evidence>
<keyword evidence="6 9" id="KW-0067">ATP-binding</keyword>
<dbReference type="GO" id="GO:0005524">
    <property type="term" value="F:ATP binding"/>
    <property type="evidence" value="ECO:0007669"/>
    <property type="project" value="UniProtKB-UniRule"/>
</dbReference>
<feature type="compositionally biased region" description="Basic and acidic residues" evidence="10">
    <location>
        <begin position="137"/>
        <end position="150"/>
    </location>
</feature>
<keyword evidence="5" id="KW-0418">Kinase</keyword>
<dbReference type="Gene3D" id="2.150.10.10">
    <property type="entry name" value="Serralysin-like metalloprotease, C-terminal"/>
    <property type="match status" value="1"/>
</dbReference>
<dbReference type="Proteomes" id="UP001283361">
    <property type="component" value="Unassembled WGS sequence"/>
</dbReference>
<comment type="caution">
    <text evidence="12">The sequence shown here is derived from an EMBL/GenBank/DDBJ whole genome shotgun (WGS) entry which is preliminary data.</text>
</comment>
<comment type="catalytic activity">
    <reaction evidence="7">
        <text>L-threonyl-[protein] + ATP = O-phospho-L-threonyl-[protein] + ADP + H(+)</text>
        <dbReference type="Rhea" id="RHEA:46608"/>
        <dbReference type="Rhea" id="RHEA-COMP:11060"/>
        <dbReference type="Rhea" id="RHEA-COMP:11605"/>
        <dbReference type="ChEBI" id="CHEBI:15378"/>
        <dbReference type="ChEBI" id="CHEBI:30013"/>
        <dbReference type="ChEBI" id="CHEBI:30616"/>
        <dbReference type="ChEBI" id="CHEBI:61977"/>
        <dbReference type="ChEBI" id="CHEBI:456216"/>
        <dbReference type="EC" id="2.7.11.1"/>
    </reaction>
</comment>
<dbReference type="InterPro" id="IPR017441">
    <property type="entry name" value="Protein_kinase_ATP_BS"/>
</dbReference>
<feature type="region of interest" description="Disordered" evidence="10">
    <location>
        <begin position="131"/>
        <end position="150"/>
    </location>
</feature>
<protein>
    <recommendedName>
        <fullName evidence="1">non-specific serine/threonine protein kinase</fullName>
        <ecNumber evidence="1">2.7.11.1</ecNumber>
    </recommendedName>
</protein>
<dbReference type="PANTHER" id="PTHR44329">
    <property type="entry name" value="SERINE/THREONINE-PROTEIN KINASE TNNI3K-RELATED"/>
    <property type="match status" value="1"/>
</dbReference>
<keyword evidence="13" id="KW-1185">Reference proteome</keyword>
<evidence type="ECO:0000256" key="5">
    <source>
        <dbReference type="ARBA" id="ARBA00022777"/>
    </source>
</evidence>
<gene>
    <name evidence="12" type="ORF">RRG08_048216</name>
</gene>
<proteinExistence type="predicted"/>
<dbReference type="GO" id="GO:0004674">
    <property type="term" value="F:protein serine/threonine kinase activity"/>
    <property type="evidence" value="ECO:0007669"/>
    <property type="project" value="UniProtKB-KW"/>
</dbReference>
<evidence type="ECO:0000259" key="11">
    <source>
        <dbReference type="PROSITE" id="PS50011"/>
    </source>
</evidence>
<name>A0AAE0XZE4_9GAST</name>
<feature type="domain" description="Protein kinase" evidence="11">
    <location>
        <begin position="534"/>
        <end position="799"/>
    </location>
</feature>
<comment type="catalytic activity">
    <reaction evidence="8">
        <text>L-seryl-[protein] + ATP = O-phospho-L-seryl-[protein] + ADP + H(+)</text>
        <dbReference type="Rhea" id="RHEA:17989"/>
        <dbReference type="Rhea" id="RHEA-COMP:9863"/>
        <dbReference type="Rhea" id="RHEA-COMP:11604"/>
        <dbReference type="ChEBI" id="CHEBI:15378"/>
        <dbReference type="ChEBI" id="CHEBI:29999"/>
        <dbReference type="ChEBI" id="CHEBI:30616"/>
        <dbReference type="ChEBI" id="CHEBI:83421"/>
        <dbReference type="ChEBI" id="CHEBI:456216"/>
        <dbReference type="EC" id="2.7.11.1"/>
    </reaction>
</comment>
<evidence type="ECO:0000256" key="4">
    <source>
        <dbReference type="ARBA" id="ARBA00022741"/>
    </source>
</evidence>
<dbReference type="SMART" id="SM00220">
    <property type="entry name" value="S_TKc"/>
    <property type="match status" value="1"/>
</dbReference>
<dbReference type="PROSITE" id="PS00107">
    <property type="entry name" value="PROTEIN_KINASE_ATP"/>
    <property type="match status" value="1"/>
</dbReference>
<accession>A0AAE0XZE4</accession>
<evidence type="ECO:0000313" key="12">
    <source>
        <dbReference type="EMBL" id="KAK3727115.1"/>
    </source>
</evidence>
<dbReference type="InterPro" id="IPR011009">
    <property type="entry name" value="Kinase-like_dom_sf"/>
</dbReference>
<organism evidence="12 13">
    <name type="scientific">Elysia crispata</name>
    <name type="common">lettuce slug</name>
    <dbReference type="NCBI Taxonomy" id="231223"/>
    <lineage>
        <taxon>Eukaryota</taxon>
        <taxon>Metazoa</taxon>
        <taxon>Spiralia</taxon>
        <taxon>Lophotrochozoa</taxon>
        <taxon>Mollusca</taxon>
        <taxon>Gastropoda</taxon>
        <taxon>Heterobranchia</taxon>
        <taxon>Euthyneura</taxon>
        <taxon>Panpulmonata</taxon>
        <taxon>Sacoglossa</taxon>
        <taxon>Placobranchoidea</taxon>
        <taxon>Plakobranchidae</taxon>
        <taxon>Elysia</taxon>
    </lineage>
</organism>